<dbReference type="AlphaFoldDB" id="A0A4U8UTF9"/>
<protein>
    <recommendedName>
        <fullName evidence="3">Tyrosine-protein phosphatase domain-containing protein</fullName>
    </recommendedName>
</protein>
<dbReference type="EMBL" id="AZBU02000001">
    <property type="protein sequence ID" value="TMS35467.1"/>
    <property type="molecule type" value="Genomic_DNA"/>
</dbReference>
<evidence type="ECO:0000313" key="2">
    <source>
        <dbReference type="Proteomes" id="UP000298663"/>
    </source>
</evidence>
<reference evidence="1 2" key="2">
    <citation type="journal article" date="2019" name="G3 (Bethesda)">
        <title>Hybrid Assembly of the Genome of the Entomopathogenic Nematode Steinernema carpocapsae Identifies the X-Chromosome.</title>
        <authorList>
            <person name="Serra L."/>
            <person name="Macchietto M."/>
            <person name="Macias-Munoz A."/>
            <person name="McGill C.J."/>
            <person name="Rodriguez I.M."/>
            <person name="Rodriguez B."/>
            <person name="Murad R."/>
            <person name="Mortazavi A."/>
        </authorList>
    </citation>
    <scope>NUCLEOTIDE SEQUENCE [LARGE SCALE GENOMIC DNA]</scope>
    <source>
        <strain evidence="1 2">ALL</strain>
    </source>
</reference>
<organism evidence="1 2">
    <name type="scientific">Steinernema carpocapsae</name>
    <name type="common">Entomopathogenic nematode</name>
    <dbReference type="NCBI Taxonomy" id="34508"/>
    <lineage>
        <taxon>Eukaryota</taxon>
        <taxon>Metazoa</taxon>
        <taxon>Ecdysozoa</taxon>
        <taxon>Nematoda</taxon>
        <taxon>Chromadorea</taxon>
        <taxon>Rhabditida</taxon>
        <taxon>Tylenchina</taxon>
        <taxon>Panagrolaimomorpha</taxon>
        <taxon>Strongyloidoidea</taxon>
        <taxon>Steinernematidae</taxon>
        <taxon>Steinernema</taxon>
    </lineage>
</organism>
<reference evidence="1 2" key="1">
    <citation type="journal article" date="2015" name="Genome Biol.">
        <title>Comparative genomics of Steinernema reveals deeply conserved gene regulatory networks.</title>
        <authorList>
            <person name="Dillman A.R."/>
            <person name="Macchietto M."/>
            <person name="Porter C.F."/>
            <person name="Rogers A."/>
            <person name="Williams B."/>
            <person name="Antoshechkin I."/>
            <person name="Lee M.M."/>
            <person name="Goodwin Z."/>
            <person name="Lu X."/>
            <person name="Lewis E.E."/>
            <person name="Goodrich-Blair H."/>
            <person name="Stock S.P."/>
            <person name="Adams B.J."/>
            <person name="Sternberg P.W."/>
            <person name="Mortazavi A."/>
        </authorList>
    </citation>
    <scope>NUCLEOTIDE SEQUENCE [LARGE SCALE GENOMIC DNA]</scope>
    <source>
        <strain evidence="1 2">ALL</strain>
    </source>
</reference>
<name>A0A4U8UTF9_STECR</name>
<evidence type="ECO:0008006" key="3">
    <source>
        <dbReference type="Google" id="ProtNLM"/>
    </source>
</evidence>
<sequence>MSAERSNQRALLFITQLGVRIRLRTWQTAILDSGPALVTSVVSAVHTVTRRLEFTRSHSRTLACTRSTSAHPTVSVTCSKAAPIRVLSLAHSIPETEGDERKEEKDTLFKKRSRSASFIESRRADTPRQLLAFMFSGTTKFANDSKWTCAAGIHRILNLTGVPISPAANCQCREESLQKKHRKQELILNIDYRTSPKKIAASFTQVNSFIARARSAASNILVCHRPDHVEYCMAFVVQYIIVYHDIPLNRALGHCRALQNFDIPLNAIEALKIWEKTKSYPPETLNQVTPLPATRSDDFKWVEVRRPVKLAWC</sequence>
<comment type="caution">
    <text evidence="1">The sequence shown here is derived from an EMBL/GenBank/DDBJ whole genome shotgun (WGS) entry which is preliminary data.</text>
</comment>
<dbReference type="Proteomes" id="UP000298663">
    <property type="component" value="Chromosome X"/>
</dbReference>
<gene>
    <name evidence="1" type="ORF">L596_002865</name>
</gene>
<dbReference type="Gene3D" id="3.90.190.10">
    <property type="entry name" value="Protein tyrosine phosphatase superfamily"/>
    <property type="match status" value="1"/>
</dbReference>
<evidence type="ECO:0000313" key="1">
    <source>
        <dbReference type="EMBL" id="TMS35467.1"/>
    </source>
</evidence>
<dbReference type="InterPro" id="IPR029021">
    <property type="entry name" value="Prot-tyrosine_phosphatase-like"/>
</dbReference>
<keyword evidence="2" id="KW-1185">Reference proteome</keyword>
<proteinExistence type="predicted"/>
<dbReference type="EMBL" id="CM016762">
    <property type="protein sequence ID" value="TMS35467.1"/>
    <property type="molecule type" value="Genomic_DNA"/>
</dbReference>
<accession>A0A4U8UTF9</accession>